<sequence length="142" mass="15568">MQPPRPTPSLARSRFMRGLWLAVAVISLGLAFIGAVLPGMPSTVFVLIAAWAAARSSPRFHAWLSKHRWFGPSLANWSDGRKVSRRAKWGASASMALCAVILYLTAFSPWLTGFAMLSMACVLAWLWSRPEPDTPKQSPGND</sequence>
<name>A0ABS8CDR1_9BURK</name>
<keyword evidence="1" id="KW-1133">Transmembrane helix</keyword>
<comment type="caution">
    <text evidence="2">The sequence shown here is derived from an EMBL/GenBank/DDBJ whole genome shotgun (WGS) entry which is preliminary data.</text>
</comment>
<reference evidence="2 3" key="1">
    <citation type="submission" date="2020-07" db="EMBL/GenBank/DDBJ databases">
        <title>Pusillimonas sp. nov., isolated from poultry manure in Taiwan.</title>
        <authorList>
            <person name="Lin S.-Y."/>
            <person name="Tang Y.-S."/>
            <person name="Young C.-C."/>
        </authorList>
    </citation>
    <scope>NUCLEOTIDE SEQUENCE [LARGE SCALE GENOMIC DNA]</scope>
    <source>
        <strain evidence="2 3">CC-YST705</strain>
    </source>
</reference>
<dbReference type="Proteomes" id="UP000776983">
    <property type="component" value="Unassembled WGS sequence"/>
</dbReference>
<evidence type="ECO:0000256" key="1">
    <source>
        <dbReference type="SAM" id="Phobius"/>
    </source>
</evidence>
<keyword evidence="3" id="KW-1185">Reference proteome</keyword>
<dbReference type="InterPro" id="IPR007401">
    <property type="entry name" value="DUF454"/>
</dbReference>
<keyword evidence="1" id="KW-0472">Membrane</keyword>
<dbReference type="PANTHER" id="PTHR35813">
    <property type="entry name" value="INNER MEMBRANE PROTEIN YBAN"/>
    <property type="match status" value="1"/>
</dbReference>
<evidence type="ECO:0000313" key="3">
    <source>
        <dbReference type="Proteomes" id="UP000776983"/>
    </source>
</evidence>
<dbReference type="EMBL" id="JACDXW010000004">
    <property type="protein sequence ID" value="MCB5363964.1"/>
    <property type="molecule type" value="Genomic_DNA"/>
</dbReference>
<feature type="transmembrane region" description="Helical" evidence="1">
    <location>
        <begin position="87"/>
        <end position="104"/>
    </location>
</feature>
<dbReference type="Pfam" id="PF04304">
    <property type="entry name" value="DUF454"/>
    <property type="match status" value="1"/>
</dbReference>
<protein>
    <submittedName>
        <fullName evidence="2">YbaN family protein</fullName>
    </submittedName>
</protein>
<feature type="transmembrane region" description="Helical" evidence="1">
    <location>
        <begin position="20"/>
        <end position="53"/>
    </location>
</feature>
<accession>A0ABS8CDR1</accession>
<dbReference type="PANTHER" id="PTHR35813:SF1">
    <property type="entry name" value="INNER MEMBRANE PROTEIN YBAN"/>
    <property type="match status" value="1"/>
</dbReference>
<dbReference type="PIRSF" id="PIRSF016789">
    <property type="entry name" value="DUF454"/>
    <property type="match status" value="1"/>
</dbReference>
<evidence type="ECO:0000313" key="2">
    <source>
        <dbReference type="EMBL" id="MCB5363964.1"/>
    </source>
</evidence>
<proteinExistence type="predicted"/>
<keyword evidence="1" id="KW-0812">Transmembrane</keyword>
<organism evidence="2 3">
    <name type="scientific">Mesopusillimonas faecipullorum</name>
    <dbReference type="NCBI Taxonomy" id="2755040"/>
    <lineage>
        <taxon>Bacteria</taxon>
        <taxon>Pseudomonadati</taxon>
        <taxon>Pseudomonadota</taxon>
        <taxon>Betaproteobacteria</taxon>
        <taxon>Burkholderiales</taxon>
        <taxon>Alcaligenaceae</taxon>
        <taxon>Mesopusillimonas</taxon>
    </lineage>
</organism>
<gene>
    <name evidence="2" type="ORF">H0484_09420</name>
</gene>